<proteinExistence type="inferred from homology"/>
<protein>
    <submittedName>
        <fullName evidence="5">Crotonase/enoyl-CoA hydratase family protein</fullName>
    </submittedName>
</protein>
<dbReference type="Gene3D" id="3.90.226.10">
    <property type="entry name" value="2-enoyl-CoA Hydratase, Chain A, domain 1"/>
    <property type="match status" value="1"/>
</dbReference>
<organism evidence="5 6">
    <name type="scientific">Pseudonocardia benzenivorans</name>
    <dbReference type="NCBI Taxonomy" id="228005"/>
    <lineage>
        <taxon>Bacteria</taxon>
        <taxon>Bacillati</taxon>
        <taxon>Actinomycetota</taxon>
        <taxon>Actinomycetes</taxon>
        <taxon>Pseudonocardiales</taxon>
        <taxon>Pseudonocardiaceae</taxon>
        <taxon>Pseudonocardia</taxon>
    </lineage>
</organism>
<evidence type="ECO:0000256" key="2">
    <source>
        <dbReference type="ARBA" id="ARBA00023098"/>
    </source>
</evidence>
<dbReference type="SUPFAM" id="SSF52096">
    <property type="entry name" value="ClpP/crotonase"/>
    <property type="match status" value="1"/>
</dbReference>
<dbReference type="Proteomes" id="UP001597182">
    <property type="component" value="Unassembled WGS sequence"/>
</dbReference>
<dbReference type="PANTHER" id="PTHR11941:SF169">
    <property type="entry name" value="(7AS)-7A-METHYL-1,5-DIOXO-2,3,5,6,7,7A-HEXAHYDRO-1H-INDENE-CARBOXYL-COA HYDROLASE"/>
    <property type="match status" value="1"/>
</dbReference>
<keyword evidence="3" id="KW-0456">Lyase</keyword>
<dbReference type="InterPro" id="IPR029045">
    <property type="entry name" value="ClpP/crotonase-like_dom_sf"/>
</dbReference>
<dbReference type="CDD" id="cd06558">
    <property type="entry name" value="crotonase-like"/>
    <property type="match status" value="1"/>
</dbReference>
<gene>
    <name evidence="5" type="ORF">ACFQ34_19570</name>
</gene>
<comment type="similarity">
    <text evidence="1 4">Belongs to the enoyl-CoA hydratase/isomerase family.</text>
</comment>
<name>A0ABW3VMC1_9PSEU</name>
<dbReference type="NCBIfam" id="NF006100">
    <property type="entry name" value="PRK08252.1"/>
    <property type="match status" value="1"/>
</dbReference>
<dbReference type="InterPro" id="IPR001753">
    <property type="entry name" value="Enoyl-CoA_hydra/iso"/>
</dbReference>
<keyword evidence="2" id="KW-0443">Lipid metabolism</keyword>
<dbReference type="InterPro" id="IPR014748">
    <property type="entry name" value="Enoyl-CoA_hydra_C"/>
</dbReference>
<evidence type="ECO:0000256" key="3">
    <source>
        <dbReference type="ARBA" id="ARBA00023239"/>
    </source>
</evidence>
<dbReference type="RefSeq" id="WP_379653053.1">
    <property type="nucleotide sequence ID" value="NZ_JBHTMB010000164.1"/>
</dbReference>
<reference evidence="6" key="1">
    <citation type="journal article" date="2019" name="Int. J. Syst. Evol. Microbiol.">
        <title>The Global Catalogue of Microorganisms (GCM) 10K type strain sequencing project: providing services to taxonomists for standard genome sequencing and annotation.</title>
        <authorList>
            <consortium name="The Broad Institute Genomics Platform"/>
            <consortium name="The Broad Institute Genome Sequencing Center for Infectious Disease"/>
            <person name="Wu L."/>
            <person name="Ma J."/>
        </authorList>
    </citation>
    <scope>NUCLEOTIDE SEQUENCE [LARGE SCALE GENOMIC DNA]</scope>
    <source>
        <strain evidence="6">CCUG 49018</strain>
    </source>
</reference>
<accession>A0ABW3VMC1</accession>
<keyword evidence="6" id="KW-1185">Reference proteome</keyword>
<comment type="caution">
    <text evidence="5">The sequence shown here is derived from an EMBL/GenBank/DDBJ whole genome shotgun (WGS) entry which is preliminary data.</text>
</comment>
<dbReference type="Gene3D" id="1.10.12.10">
    <property type="entry name" value="Lyase 2-enoyl-coa Hydratase, Chain A, domain 2"/>
    <property type="match status" value="1"/>
</dbReference>
<dbReference type="InterPro" id="IPR018376">
    <property type="entry name" value="Enoyl-CoA_hyd/isom_CS"/>
</dbReference>
<dbReference type="Pfam" id="PF00378">
    <property type="entry name" value="ECH_1"/>
    <property type="match status" value="1"/>
</dbReference>
<evidence type="ECO:0000256" key="1">
    <source>
        <dbReference type="ARBA" id="ARBA00005254"/>
    </source>
</evidence>
<dbReference type="PANTHER" id="PTHR11941">
    <property type="entry name" value="ENOYL-COA HYDRATASE-RELATED"/>
    <property type="match status" value="1"/>
</dbReference>
<dbReference type="PROSITE" id="PS00166">
    <property type="entry name" value="ENOYL_COA_HYDRATASE"/>
    <property type="match status" value="1"/>
</dbReference>
<dbReference type="EMBL" id="JBHTMB010000164">
    <property type="protein sequence ID" value="MFD1235493.1"/>
    <property type="molecule type" value="Genomic_DNA"/>
</dbReference>
<sequence>MTGVHPNGAAPTPTAPGLLVERDGPVLVLTIDRPRRRNAVDLATARLISAALDELAASPELRVGVLTGSSGFFSAGMDLAAYSATGERPADERRGGFGIVGRPPEKPIVAAVEGPALGGGFEIALACDLVVAGEGATFGLPEVKRGLVAAGGGVLRLPRLVPRNVANEAVLTGRPLTAARCAELGLVSRVVADGGALAAARELAAEIAGNAPLAVRASKAVMTESALWPHDELFTRQEPLLATVRTSEDAKEGARAFVEKRAPRWTGR</sequence>
<evidence type="ECO:0000313" key="5">
    <source>
        <dbReference type="EMBL" id="MFD1235493.1"/>
    </source>
</evidence>
<evidence type="ECO:0000256" key="4">
    <source>
        <dbReference type="RuleBase" id="RU003707"/>
    </source>
</evidence>
<evidence type="ECO:0000313" key="6">
    <source>
        <dbReference type="Proteomes" id="UP001597182"/>
    </source>
</evidence>